<organism evidence="1 2">
    <name type="scientific">Russula earlei</name>
    <dbReference type="NCBI Taxonomy" id="71964"/>
    <lineage>
        <taxon>Eukaryota</taxon>
        <taxon>Fungi</taxon>
        <taxon>Dikarya</taxon>
        <taxon>Basidiomycota</taxon>
        <taxon>Agaricomycotina</taxon>
        <taxon>Agaricomycetes</taxon>
        <taxon>Russulales</taxon>
        <taxon>Russulaceae</taxon>
        <taxon>Russula</taxon>
    </lineage>
</organism>
<sequence length="241" mass="26331">MIQTGPLEPLQKSPFQCTCSSACCLTHKIRSSSFLIFIGGHRNQQSMLLNKVSKSHVVPESIKGLKFPRRAQALFSLVDTYFCGPSVPATIGSLADIPLVWLLLWRASRTKNASASESQKPSFHFGPQASAFEFRHFGCQRATDAAILVSTCSVLGTDQGILSFYPFSDLDRLPSPWTSTLSKSSDAMSTITAEDHPNAPSLMPPFGLPPPTEALLYFCPPLARTLLLIVRSFARKPISLT</sequence>
<reference evidence="1" key="1">
    <citation type="submission" date="2021-03" db="EMBL/GenBank/DDBJ databases">
        <title>Evolutionary priming and transition to the ectomycorrhizal habit in an iconic lineage of mushroom-forming fungi: is preadaptation a requirement?</title>
        <authorList>
            <consortium name="DOE Joint Genome Institute"/>
            <person name="Looney B.P."/>
            <person name="Miyauchi S."/>
            <person name="Morin E."/>
            <person name="Drula E."/>
            <person name="Courty P.E."/>
            <person name="Chicoki N."/>
            <person name="Fauchery L."/>
            <person name="Kohler A."/>
            <person name="Kuo A."/>
            <person name="LaButti K."/>
            <person name="Pangilinan J."/>
            <person name="Lipzen A."/>
            <person name="Riley R."/>
            <person name="Andreopoulos W."/>
            <person name="He G."/>
            <person name="Johnson J."/>
            <person name="Barry K.W."/>
            <person name="Grigoriev I.V."/>
            <person name="Nagy L."/>
            <person name="Hibbett D."/>
            <person name="Henrissat B."/>
            <person name="Matheny P.B."/>
            <person name="Labbe J."/>
            <person name="Martin A.F."/>
        </authorList>
    </citation>
    <scope>NUCLEOTIDE SEQUENCE</scope>
    <source>
        <strain evidence="1">BPL698</strain>
    </source>
</reference>
<name>A0ACC0TXW5_9AGAM</name>
<evidence type="ECO:0000313" key="1">
    <source>
        <dbReference type="EMBL" id="KAI9450834.1"/>
    </source>
</evidence>
<gene>
    <name evidence="1" type="ORF">F5148DRAFT_568254</name>
</gene>
<evidence type="ECO:0000313" key="2">
    <source>
        <dbReference type="Proteomes" id="UP001207468"/>
    </source>
</evidence>
<keyword evidence="2" id="KW-1185">Reference proteome</keyword>
<proteinExistence type="predicted"/>
<protein>
    <submittedName>
        <fullName evidence="1">Uncharacterized protein</fullName>
    </submittedName>
</protein>
<dbReference type="Proteomes" id="UP001207468">
    <property type="component" value="Unassembled WGS sequence"/>
</dbReference>
<dbReference type="EMBL" id="JAGFNK010000404">
    <property type="protein sequence ID" value="KAI9450834.1"/>
    <property type="molecule type" value="Genomic_DNA"/>
</dbReference>
<comment type="caution">
    <text evidence="1">The sequence shown here is derived from an EMBL/GenBank/DDBJ whole genome shotgun (WGS) entry which is preliminary data.</text>
</comment>
<accession>A0ACC0TXW5</accession>